<evidence type="ECO:0000259" key="5">
    <source>
        <dbReference type="PROSITE" id="PS50013"/>
    </source>
</evidence>
<comment type="subunit">
    <text evidence="2">Component of the NuA4 histone acetyltransferase complex.</text>
</comment>
<keyword evidence="3" id="KW-0539">Nucleus</keyword>
<dbReference type="GO" id="GO:0006338">
    <property type="term" value="P:chromatin remodeling"/>
    <property type="evidence" value="ECO:0007669"/>
    <property type="project" value="UniProtKB-ARBA"/>
</dbReference>
<dbReference type="AlphaFoldDB" id="A0AAD9ZEQ9"/>
<comment type="caution">
    <text evidence="6">The sequence shown here is derived from an EMBL/GenBank/DDBJ whole genome shotgun (WGS) entry which is preliminary data.</text>
</comment>
<sequence>MPPPLPVESDAESAAEDIPPTKAEATTKEEPEDSKMKDEEDEEEVVEDENDEEEEDEDEEDPETFVVEAILDHRSDFEDGQMRYYVKWMGYPKKADCTWETEENLEGAREILEGYWKTLAGKPVADQKPSKKRVRQSTGAEKKPDISKRPKTSKGSRKCNGVLEQDTTPTPLPGYTEEGEDDWKPPPANKDAWDSKVQCVDTVIRENSDGELWGYLIWNEKNADGRFYRTKANLPTIYRAAPQRMLHFYEKHLVFSTNARDPAADEADGKDEKDV</sequence>
<dbReference type="GO" id="GO:0005634">
    <property type="term" value="C:nucleus"/>
    <property type="evidence" value="ECO:0007669"/>
    <property type="project" value="UniProtKB-SubCell"/>
</dbReference>
<dbReference type="Pfam" id="PF00385">
    <property type="entry name" value="Chromo"/>
    <property type="match status" value="1"/>
</dbReference>
<organism evidence="6 7">
    <name type="scientific">Lepraria neglecta</name>
    <dbReference type="NCBI Taxonomy" id="209136"/>
    <lineage>
        <taxon>Eukaryota</taxon>
        <taxon>Fungi</taxon>
        <taxon>Dikarya</taxon>
        <taxon>Ascomycota</taxon>
        <taxon>Pezizomycotina</taxon>
        <taxon>Lecanoromycetes</taxon>
        <taxon>OSLEUM clade</taxon>
        <taxon>Lecanoromycetidae</taxon>
        <taxon>Lecanorales</taxon>
        <taxon>Lecanorineae</taxon>
        <taxon>Stereocaulaceae</taxon>
        <taxon>Lepraria</taxon>
    </lineage>
</organism>
<feature type="domain" description="Chromo" evidence="5">
    <location>
        <begin position="65"/>
        <end position="127"/>
    </location>
</feature>
<gene>
    <name evidence="6" type="ORF">OEA41_002399</name>
</gene>
<reference evidence="6" key="1">
    <citation type="submission" date="2022-11" db="EMBL/GenBank/DDBJ databases">
        <title>Chromosomal genome sequence assembly and mating type (MAT) locus characterization of the leprose asexual lichenized fungus Lepraria neglecta (Nyl.) Erichsen.</title>
        <authorList>
            <person name="Allen J.L."/>
            <person name="Pfeffer B."/>
        </authorList>
    </citation>
    <scope>NUCLEOTIDE SEQUENCE</scope>
    <source>
        <strain evidence="6">Allen 5258</strain>
    </source>
</reference>
<dbReference type="InterPro" id="IPR051219">
    <property type="entry name" value="Heterochromatin_chromo-domain"/>
</dbReference>
<dbReference type="InterPro" id="IPR016197">
    <property type="entry name" value="Chromo-like_dom_sf"/>
</dbReference>
<feature type="compositionally biased region" description="Basic and acidic residues" evidence="4">
    <location>
        <begin position="25"/>
        <end position="38"/>
    </location>
</feature>
<dbReference type="InterPro" id="IPR023779">
    <property type="entry name" value="Chromodomain_CS"/>
</dbReference>
<dbReference type="InterPro" id="IPR023780">
    <property type="entry name" value="Chromo_domain"/>
</dbReference>
<evidence type="ECO:0000256" key="3">
    <source>
        <dbReference type="ARBA" id="ARBA00023242"/>
    </source>
</evidence>
<dbReference type="InterPro" id="IPR000953">
    <property type="entry name" value="Chromo/chromo_shadow_dom"/>
</dbReference>
<evidence type="ECO:0000256" key="2">
    <source>
        <dbReference type="ARBA" id="ARBA00011353"/>
    </source>
</evidence>
<dbReference type="SUPFAM" id="SSF54160">
    <property type="entry name" value="Chromo domain-like"/>
    <property type="match status" value="2"/>
</dbReference>
<name>A0AAD9ZEQ9_9LECA</name>
<comment type="subcellular location">
    <subcellularLocation>
        <location evidence="1">Nucleus</location>
    </subcellularLocation>
</comment>
<feature type="region of interest" description="Disordered" evidence="4">
    <location>
        <begin position="122"/>
        <end position="192"/>
    </location>
</feature>
<evidence type="ECO:0000313" key="7">
    <source>
        <dbReference type="Proteomes" id="UP001276659"/>
    </source>
</evidence>
<dbReference type="Proteomes" id="UP001276659">
    <property type="component" value="Unassembled WGS sequence"/>
</dbReference>
<accession>A0AAD9ZEQ9</accession>
<evidence type="ECO:0000256" key="1">
    <source>
        <dbReference type="ARBA" id="ARBA00004123"/>
    </source>
</evidence>
<dbReference type="SMART" id="SM00298">
    <property type="entry name" value="CHROMO"/>
    <property type="match status" value="1"/>
</dbReference>
<keyword evidence="7" id="KW-1185">Reference proteome</keyword>
<evidence type="ECO:0000313" key="6">
    <source>
        <dbReference type="EMBL" id="KAK3175153.1"/>
    </source>
</evidence>
<dbReference type="PANTHER" id="PTHR22812">
    <property type="entry name" value="CHROMOBOX PROTEIN"/>
    <property type="match status" value="1"/>
</dbReference>
<dbReference type="EMBL" id="JASNWA010000006">
    <property type="protein sequence ID" value="KAK3175153.1"/>
    <property type="molecule type" value="Genomic_DNA"/>
</dbReference>
<dbReference type="PROSITE" id="PS00598">
    <property type="entry name" value="CHROMO_1"/>
    <property type="match status" value="1"/>
</dbReference>
<feature type="region of interest" description="Disordered" evidence="4">
    <location>
        <begin position="1"/>
        <end position="65"/>
    </location>
</feature>
<dbReference type="CDD" id="cd00024">
    <property type="entry name" value="CD_CSD"/>
    <property type="match status" value="1"/>
</dbReference>
<feature type="compositionally biased region" description="Acidic residues" evidence="4">
    <location>
        <begin position="39"/>
        <end position="63"/>
    </location>
</feature>
<evidence type="ECO:0000256" key="4">
    <source>
        <dbReference type="SAM" id="MobiDB-lite"/>
    </source>
</evidence>
<dbReference type="Gene3D" id="2.40.50.40">
    <property type="match status" value="2"/>
</dbReference>
<dbReference type="PROSITE" id="PS50013">
    <property type="entry name" value="CHROMO_2"/>
    <property type="match status" value="1"/>
</dbReference>
<protein>
    <recommendedName>
        <fullName evidence="5">Chromo domain-containing protein</fullName>
    </recommendedName>
</protein>
<proteinExistence type="predicted"/>